<keyword evidence="19" id="KW-0472">Membrane</keyword>
<evidence type="ECO:0000256" key="14">
    <source>
        <dbReference type="ARBA" id="ARBA00023187"/>
    </source>
</evidence>
<dbReference type="GO" id="GO:0000398">
    <property type="term" value="P:mRNA splicing, via spliceosome"/>
    <property type="evidence" value="ECO:0007669"/>
    <property type="project" value="InterPro"/>
</dbReference>
<keyword evidence="8 18" id="KW-0507">mRNA processing</keyword>
<evidence type="ECO:0000256" key="13">
    <source>
        <dbReference type="ARBA" id="ARBA00022786"/>
    </source>
</evidence>
<dbReference type="InterPro" id="IPR015943">
    <property type="entry name" value="WD40/YVTN_repeat-like_dom_sf"/>
</dbReference>
<reference evidence="22" key="1">
    <citation type="submission" date="2022-11" db="UniProtKB">
        <authorList>
            <consortium name="WormBaseParasite"/>
        </authorList>
    </citation>
    <scope>IDENTIFICATION</scope>
</reference>
<feature type="repeat" description="WD" evidence="17">
    <location>
        <begin position="439"/>
        <end position="480"/>
    </location>
</feature>
<feature type="transmembrane region" description="Helical" evidence="19">
    <location>
        <begin position="56"/>
        <end position="76"/>
    </location>
</feature>
<dbReference type="WBParaSite" id="maker-E.canG7_contigs_7865-snap-gene-1.53-mRNA-1">
    <property type="protein sequence ID" value="maker-E.canG7_contigs_7865-snap-gene-1.53-mRNA-1"/>
    <property type="gene ID" value="EcG7_01638"/>
</dbReference>
<accession>A0A915EVU5</accession>
<dbReference type="PROSITE" id="PS51698">
    <property type="entry name" value="U_BOX"/>
    <property type="match status" value="1"/>
</dbReference>
<evidence type="ECO:0000256" key="17">
    <source>
        <dbReference type="PROSITE-ProRule" id="PRU00221"/>
    </source>
</evidence>
<dbReference type="InterPro" id="IPR003613">
    <property type="entry name" value="Ubox_domain"/>
</dbReference>
<dbReference type="InterPro" id="IPR001680">
    <property type="entry name" value="WD40_rpt"/>
</dbReference>
<evidence type="ECO:0000256" key="1">
    <source>
        <dbReference type="ARBA" id="ARBA00000900"/>
    </source>
</evidence>
<dbReference type="GO" id="GO:0070534">
    <property type="term" value="P:protein K63-linked ubiquitination"/>
    <property type="evidence" value="ECO:0007669"/>
    <property type="project" value="UniProtKB-UniRule"/>
</dbReference>
<dbReference type="CDD" id="cd16656">
    <property type="entry name" value="RING-Ubox_PRP19"/>
    <property type="match status" value="1"/>
</dbReference>
<dbReference type="InterPro" id="IPR038959">
    <property type="entry name" value="Prp19"/>
</dbReference>
<dbReference type="GO" id="GO:0005737">
    <property type="term" value="C:cytoplasm"/>
    <property type="evidence" value="ECO:0007669"/>
    <property type="project" value="TreeGrafter"/>
</dbReference>
<dbReference type="GO" id="GO:0000974">
    <property type="term" value="C:Prp19 complex"/>
    <property type="evidence" value="ECO:0007669"/>
    <property type="project" value="UniProtKB-UniRule"/>
</dbReference>
<dbReference type="Pfam" id="PF03311">
    <property type="entry name" value="Cornichon"/>
    <property type="match status" value="1"/>
</dbReference>
<keyword evidence="10 18" id="KW-0747">Spliceosome</keyword>
<evidence type="ECO:0000259" key="20">
    <source>
        <dbReference type="PROSITE" id="PS51698"/>
    </source>
</evidence>
<dbReference type="Pfam" id="PF24814">
    <property type="entry name" value="WD40_Prp19"/>
    <property type="match status" value="1"/>
</dbReference>
<dbReference type="InterPro" id="IPR019775">
    <property type="entry name" value="WD40_repeat_CS"/>
</dbReference>
<dbReference type="SUPFAM" id="SSF57850">
    <property type="entry name" value="RING/U-box"/>
    <property type="match status" value="1"/>
</dbReference>
<keyword evidence="9 18" id="KW-0808">Transferase</keyword>
<evidence type="ECO:0000256" key="18">
    <source>
        <dbReference type="RuleBase" id="RU367101"/>
    </source>
</evidence>
<evidence type="ECO:0000256" key="8">
    <source>
        <dbReference type="ARBA" id="ARBA00022664"/>
    </source>
</evidence>
<evidence type="ECO:0000256" key="19">
    <source>
        <dbReference type="SAM" id="Phobius"/>
    </source>
</evidence>
<dbReference type="GO" id="GO:0006281">
    <property type="term" value="P:DNA repair"/>
    <property type="evidence" value="ECO:0007669"/>
    <property type="project" value="UniProtKB-KW"/>
</dbReference>
<evidence type="ECO:0000256" key="16">
    <source>
        <dbReference type="ARBA" id="ARBA00023242"/>
    </source>
</evidence>
<dbReference type="SMART" id="SM01398">
    <property type="entry name" value="Cornichon"/>
    <property type="match status" value="1"/>
</dbReference>
<dbReference type="Proteomes" id="UP000887562">
    <property type="component" value="Unplaced"/>
</dbReference>
<dbReference type="InterPro" id="IPR013915">
    <property type="entry name" value="Prp19_cc"/>
</dbReference>
<dbReference type="SUPFAM" id="SSF50978">
    <property type="entry name" value="WD40 repeat-like"/>
    <property type="match status" value="1"/>
</dbReference>
<dbReference type="PROSITE" id="PS00678">
    <property type="entry name" value="WD_REPEATS_1"/>
    <property type="match status" value="2"/>
</dbReference>
<dbReference type="GO" id="GO:0016192">
    <property type="term" value="P:vesicle-mediated transport"/>
    <property type="evidence" value="ECO:0007669"/>
    <property type="project" value="InterPro"/>
</dbReference>
<keyword evidence="13 18" id="KW-0833">Ubl conjugation pathway</keyword>
<evidence type="ECO:0000256" key="6">
    <source>
        <dbReference type="ARBA" id="ARBA00015618"/>
    </source>
</evidence>
<comment type="pathway">
    <text evidence="3 18">Protein modification; protein ubiquitination.</text>
</comment>
<evidence type="ECO:0000256" key="15">
    <source>
        <dbReference type="ARBA" id="ARBA00023204"/>
    </source>
</evidence>
<keyword evidence="16 18" id="KW-0539">Nucleus</keyword>
<dbReference type="InterPro" id="IPR055340">
    <property type="entry name" value="RING-Ubox_PRP19"/>
</dbReference>
<dbReference type="AlphaFoldDB" id="A0A915EVU5"/>
<dbReference type="GO" id="GO:0061630">
    <property type="term" value="F:ubiquitin protein ligase activity"/>
    <property type="evidence" value="ECO:0007669"/>
    <property type="project" value="UniProtKB-UniRule"/>
</dbReference>
<evidence type="ECO:0000256" key="9">
    <source>
        <dbReference type="ARBA" id="ARBA00022679"/>
    </source>
</evidence>
<keyword evidence="14 18" id="KW-0508">mRNA splicing</keyword>
<evidence type="ECO:0000313" key="21">
    <source>
        <dbReference type="Proteomes" id="UP000887562"/>
    </source>
</evidence>
<dbReference type="GO" id="GO:0005654">
    <property type="term" value="C:nucleoplasm"/>
    <property type="evidence" value="ECO:0007669"/>
    <property type="project" value="UniProtKB-SubCell"/>
</dbReference>
<feature type="domain" description="U-box" evidence="20">
    <location>
        <begin position="158"/>
        <end position="233"/>
    </location>
</feature>
<comment type="function">
    <text evidence="18">Ubiquitin-protein ligase which is mainly involved pre-mRNA splicing and DNA repair. Required for pre-mRNA splicing as component of the spliceosome.</text>
</comment>
<dbReference type="Pfam" id="PF04564">
    <property type="entry name" value="U-box"/>
    <property type="match status" value="1"/>
</dbReference>
<keyword evidence="21" id="KW-1185">Reference proteome</keyword>
<evidence type="ECO:0000256" key="5">
    <source>
        <dbReference type="ARBA" id="ARBA00012483"/>
    </source>
</evidence>
<dbReference type="SMART" id="SM00320">
    <property type="entry name" value="WD40"/>
    <property type="match status" value="7"/>
</dbReference>
<dbReference type="InterPro" id="IPR013083">
    <property type="entry name" value="Znf_RING/FYVE/PHD"/>
</dbReference>
<dbReference type="InterPro" id="IPR020472">
    <property type="entry name" value="WD40_PAC1"/>
</dbReference>
<dbReference type="Gene3D" id="2.130.10.10">
    <property type="entry name" value="YVTN repeat-like/Quinoprotein amine dehydrogenase"/>
    <property type="match status" value="1"/>
</dbReference>
<dbReference type="PROSITE" id="PS50082">
    <property type="entry name" value="WD_REPEATS_2"/>
    <property type="match status" value="4"/>
</dbReference>
<dbReference type="PRINTS" id="PR00320">
    <property type="entry name" value="GPROTEINBRPT"/>
</dbReference>
<keyword evidence="12 18" id="KW-0227">DNA damage</keyword>
<dbReference type="PROSITE" id="PS50294">
    <property type="entry name" value="WD_REPEATS_REGION"/>
    <property type="match status" value="3"/>
</dbReference>
<dbReference type="EC" id="2.3.2.27" evidence="5 18"/>
<dbReference type="SMART" id="SM00504">
    <property type="entry name" value="Ubox"/>
    <property type="match status" value="1"/>
</dbReference>
<sequence length="707" mass="78036">MGFGLVAVTYIVALLLTIVLIFFVIYHIIAFDELKTDYKNPVDQCRNLNPLVLPEYCLHAFITLSFLLTWQIAALLVNIPLLVYHIHRFVTWIAYVFARYLTRPVKSGIGLYHPTSILNSNELNRAMKEGWVKLAFYVMSFFGYLFGFSALDFARGDLLNMSLCCSLSNEVPEEPVLSPRSGHIFERRLIEKYLAETGCDPINQQPLSPEELIEVKTSPLVRPKPPYATSIPAILKTLQDEWDAVMLHSFTLRQQLQTARQELSHALYQHDAACRVISRLMKEVTAAREALATLKPHTGIGAAAQPAVQAQDVSEAPAADSANLQEEVGLSEQVITRLQERAAQLTEERKKRGKTIPEGLARSRDISEYKQITSLVGMHSPSIPGILCLDASKTIPERIITGGNDKNAVVFNTQASQLTVSNFLLSTILYFHPKVVSILRGHTKKVTRVVYHHSEQLAFTASPDCTVRVWGVEQAQCASVIRAHAGPVTGLSLHAIGDYLLSSSADGQWALSDLRRGQVLVRVTVEKGGSLQGLTCAQFHPDGQILATGTVDGEVKIWDIRERRNAANFTHGMGANQPLTAVSFSENGYYLATGGADGQIKLWDLRKLKNFRTLTPELERANSVYEINDLEFDQSGCYLAVAGSDVRVYLCKQWDELVTFTAHTSPATGVRFGPNAKSVISCSLDRSVKIYGTGPGEAGDGDSAMET</sequence>
<dbReference type="Pfam" id="PF08606">
    <property type="entry name" value="Prp19"/>
    <property type="match status" value="1"/>
</dbReference>
<evidence type="ECO:0000256" key="4">
    <source>
        <dbReference type="ARBA" id="ARBA00006388"/>
    </source>
</evidence>
<keyword evidence="19" id="KW-1133">Transmembrane helix</keyword>
<name>A0A915EVU5_9CEST</name>
<feature type="repeat" description="WD" evidence="17">
    <location>
        <begin position="527"/>
        <end position="568"/>
    </location>
</feature>
<feature type="transmembrane region" description="Helical" evidence="19">
    <location>
        <begin position="134"/>
        <end position="154"/>
    </location>
</feature>
<comment type="subunit">
    <text evidence="18">Homotetramer.</text>
</comment>
<dbReference type="PANTHER" id="PTHR43995">
    <property type="entry name" value="PRE-MRNA-PROCESSING FACTOR 19"/>
    <property type="match status" value="1"/>
</dbReference>
<keyword evidence="15 18" id="KW-0234">DNA repair</keyword>
<dbReference type="CDD" id="cd00200">
    <property type="entry name" value="WD40"/>
    <property type="match status" value="1"/>
</dbReference>
<comment type="subcellular location">
    <subcellularLocation>
        <location evidence="2">Nucleus</location>
        <location evidence="2">Nucleoplasm</location>
    </subcellularLocation>
</comment>
<dbReference type="InterPro" id="IPR036322">
    <property type="entry name" value="WD40_repeat_dom_sf"/>
</dbReference>
<evidence type="ECO:0000256" key="10">
    <source>
        <dbReference type="ARBA" id="ARBA00022728"/>
    </source>
</evidence>
<dbReference type="InterPro" id="IPR003377">
    <property type="entry name" value="Cornichon"/>
</dbReference>
<keyword evidence="7 17" id="KW-0853">WD repeat</keyword>
<protein>
    <recommendedName>
        <fullName evidence="6 18">Pre-mRNA-processing factor 19</fullName>
        <ecNumber evidence="5 18">2.3.2.27</ecNumber>
    </recommendedName>
</protein>
<feature type="transmembrane region" description="Helical" evidence="19">
    <location>
        <begin position="6"/>
        <end position="29"/>
    </location>
</feature>
<feature type="repeat" description="WD" evidence="17">
    <location>
        <begin position="572"/>
        <end position="613"/>
    </location>
</feature>
<dbReference type="GO" id="GO:0071006">
    <property type="term" value="C:U2-type catalytic step 1 spliceosome"/>
    <property type="evidence" value="ECO:0007669"/>
    <property type="project" value="TreeGrafter"/>
</dbReference>
<evidence type="ECO:0000313" key="22">
    <source>
        <dbReference type="WBParaSite" id="maker-E.canG7_contigs_7865-snap-gene-1.53-mRNA-1"/>
    </source>
</evidence>
<dbReference type="PANTHER" id="PTHR43995:SF1">
    <property type="entry name" value="PRE-MRNA-PROCESSING FACTOR 19"/>
    <property type="match status" value="1"/>
</dbReference>
<proteinExistence type="inferred from homology"/>
<evidence type="ECO:0000256" key="3">
    <source>
        <dbReference type="ARBA" id="ARBA00004906"/>
    </source>
</evidence>
<dbReference type="Gene3D" id="3.30.40.10">
    <property type="entry name" value="Zinc/RING finger domain, C3HC4 (zinc finger)"/>
    <property type="match status" value="1"/>
</dbReference>
<dbReference type="FunFam" id="3.30.40.10:FF:000027">
    <property type="entry name" value="Pre-mRNA-processing factor 19, putative"/>
    <property type="match status" value="1"/>
</dbReference>
<feature type="repeat" description="WD" evidence="17">
    <location>
        <begin position="660"/>
        <end position="691"/>
    </location>
</feature>
<evidence type="ECO:0000256" key="11">
    <source>
        <dbReference type="ARBA" id="ARBA00022737"/>
    </source>
</evidence>
<keyword evidence="19" id="KW-0812">Transmembrane</keyword>
<evidence type="ECO:0000256" key="2">
    <source>
        <dbReference type="ARBA" id="ARBA00004642"/>
    </source>
</evidence>
<keyword evidence="11" id="KW-0677">Repeat</keyword>
<comment type="similarity">
    <text evidence="4 18">Belongs to the WD repeat PRP19 family.</text>
</comment>
<evidence type="ECO:0000256" key="7">
    <source>
        <dbReference type="ARBA" id="ARBA00022574"/>
    </source>
</evidence>
<organism evidence="21 22">
    <name type="scientific">Echinococcus canadensis</name>
    <dbReference type="NCBI Taxonomy" id="519352"/>
    <lineage>
        <taxon>Eukaryota</taxon>
        <taxon>Metazoa</taxon>
        <taxon>Spiralia</taxon>
        <taxon>Lophotrochozoa</taxon>
        <taxon>Platyhelminthes</taxon>
        <taxon>Cestoda</taxon>
        <taxon>Eucestoda</taxon>
        <taxon>Cyclophyllidea</taxon>
        <taxon>Taeniidae</taxon>
        <taxon>Echinococcus</taxon>
        <taxon>Echinococcus canadensis group</taxon>
    </lineage>
</organism>
<comment type="catalytic activity">
    <reaction evidence="1 18">
        <text>S-ubiquitinyl-[E2 ubiquitin-conjugating enzyme]-L-cysteine + [acceptor protein]-L-lysine = [E2 ubiquitin-conjugating enzyme]-L-cysteine + N(6)-ubiquitinyl-[acceptor protein]-L-lysine.</text>
        <dbReference type="EC" id="2.3.2.27"/>
    </reaction>
</comment>
<evidence type="ECO:0000256" key="12">
    <source>
        <dbReference type="ARBA" id="ARBA00022763"/>
    </source>
</evidence>